<dbReference type="InterPro" id="IPR005746">
    <property type="entry name" value="Thioredoxin"/>
</dbReference>
<dbReference type="STRING" id="1618345.UT18_C0014G0005"/>
<feature type="domain" description="Thioredoxin" evidence="10">
    <location>
        <begin position="1"/>
        <end position="105"/>
    </location>
</feature>
<dbReference type="Proteomes" id="UP000034207">
    <property type="component" value="Unassembled WGS sequence"/>
</dbReference>
<evidence type="ECO:0000256" key="4">
    <source>
        <dbReference type="ARBA" id="ARBA00023157"/>
    </source>
</evidence>
<dbReference type="PRINTS" id="PR00421">
    <property type="entry name" value="THIOREDOXIN"/>
</dbReference>
<feature type="site" description="Contributes to redox potential value" evidence="8">
    <location>
        <position position="34"/>
    </location>
</feature>
<gene>
    <name evidence="11" type="ORF">UT18_C0014G0005</name>
</gene>
<evidence type="ECO:0000256" key="1">
    <source>
        <dbReference type="ARBA" id="ARBA00008987"/>
    </source>
</evidence>
<feature type="active site" description="Nucleophile" evidence="8">
    <location>
        <position position="32"/>
    </location>
</feature>
<dbReference type="PANTHER" id="PTHR45663">
    <property type="entry name" value="GEO12009P1"/>
    <property type="match status" value="1"/>
</dbReference>
<dbReference type="AlphaFoldDB" id="A0A0G0M0U5"/>
<dbReference type="PANTHER" id="PTHR45663:SF11">
    <property type="entry name" value="GEO12009P1"/>
    <property type="match status" value="1"/>
</dbReference>
<keyword evidence="5 9" id="KW-0676">Redox-active center</keyword>
<evidence type="ECO:0000256" key="3">
    <source>
        <dbReference type="ARBA" id="ARBA00022982"/>
    </source>
</evidence>
<dbReference type="CDD" id="cd02947">
    <property type="entry name" value="TRX_family"/>
    <property type="match status" value="1"/>
</dbReference>
<dbReference type="EMBL" id="LBVV01000014">
    <property type="protein sequence ID" value="KKQ93935.1"/>
    <property type="molecule type" value="Genomic_DNA"/>
</dbReference>
<dbReference type="NCBIfam" id="TIGR01068">
    <property type="entry name" value="thioredoxin"/>
    <property type="match status" value="1"/>
</dbReference>
<evidence type="ECO:0000256" key="9">
    <source>
        <dbReference type="PIRSR" id="PIRSR000077-4"/>
    </source>
</evidence>
<dbReference type="GO" id="GO:0045454">
    <property type="term" value="P:cell redox homeostasis"/>
    <property type="evidence" value="ECO:0007669"/>
    <property type="project" value="TreeGrafter"/>
</dbReference>
<name>A0A0G0M0U5_UNCC2</name>
<dbReference type="GO" id="GO:0015035">
    <property type="term" value="F:protein-disulfide reductase activity"/>
    <property type="evidence" value="ECO:0007669"/>
    <property type="project" value="UniProtKB-UniRule"/>
</dbReference>
<keyword evidence="3" id="KW-0249">Electron transport</keyword>
<evidence type="ECO:0000256" key="2">
    <source>
        <dbReference type="ARBA" id="ARBA00022448"/>
    </source>
</evidence>
<dbReference type="Gene3D" id="3.40.30.10">
    <property type="entry name" value="Glutaredoxin"/>
    <property type="match status" value="1"/>
</dbReference>
<keyword evidence="4 9" id="KW-1015">Disulfide bond</keyword>
<evidence type="ECO:0000256" key="8">
    <source>
        <dbReference type="PIRSR" id="PIRSR000077-1"/>
    </source>
</evidence>
<accession>A0A0G0M0U5</accession>
<dbReference type="FunFam" id="3.40.30.10:FF:000001">
    <property type="entry name" value="Thioredoxin"/>
    <property type="match status" value="1"/>
</dbReference>
<feature type="site" description="Contributes to redox potential value" evidence="8">
    <location>
        <position position="33"/>
    </location>
</feature>
<reference evidence="11 12" key="1">
    <citation type="journal article" date="2015" name="Nature">
        <title>rRNA introns, odd ribosomes, and small enigmatic genomes across a large radiation of phyla.</title>
        <authorList>
            <person name="Brown C.T."/>
            <person name="Hug L.A."/>
            <person name="Thomas B.C."/>
            <person name="Sharon I."/>
            <person name="Castelle C.J."/>
            <person name="Singh A."/>
            <person name="Wilkins M.J."/>
            <person name="Williams K.H."/>
            <person name="Banfield J.F."/>
        </authorList>
    </citation>
    <scope>NUCLEOTIDE SEQUENCE [LARGE SCALE GENOMIC DNA]</scope>
</reference>
<dbReference type="PATRIC" id="fig|1618345.3.peg.825"/>
<dbReference type="PROSITE" id="PS00194">
    <property type="entry name" value="THIOREDOXIN_1"/>
    <property type="match status" value="1"/>
</dbReference>
<evidence type="ECO:0000313" key="12">
    <source>
        <dbReference type="Proteomes" id="UP000034207"/>
    </source>
</evidence>
<sequence>MASVKEISDNEFNDEVLNSDNVVLVDFWAPWCGPCQAMSPILNKVAQDVKEIKFVKVNVDENPEASNSFGVMSIPTLLIFKDGKVVDQMIGLQSEDSLKSKLKQV</sequence>
<feature type="site" description="Deprotonates C-terminal active site Cys" evidence="8">
    <location>
        <position position="26"/>
    </location>
</feature>
<keyword evidence="2" id="KW-0813">Transport</keyword>
<feature type="disulfide bond" description="Redox-active" evidence="9">
    <location>
        <begin position="32"/>
        <end position="35"/>
    </location>
</feature>
<dbReference type="InterPro" id="IPR013766">
    <property type="entry name" value="Thioredoxin_domain"/>
</dbReference>
<comment type="similarity">
    <text evidence="1 7">Belongs to the thioredoxin family.</text>
</comment>
<evidence type="ECO:0000256" key="7">
    <source>
        <dbReference type="PIRNR" id="PIRNR000077"/>
    </source>
</evidence>
<dbReference type="PROSITE" id="PS51352">
    <property type="entry name" value="THIOREDOXIN_2"/>
    <property type="match status" value="1"/>
</dbReference>
<evidence type="ECO:0000256" key="6">
    <source>
        <dbReference type="NCBIfam" id="TIGR01068"/>
    </source>
</evidence>
<proteinExistence type="inferred from homology"/>
<comment type="caution">
    <text evidence="11">The sequence shown here is derived from an EMBL/GenBank/DDBJ whole genome shotgun (WGS) entry which is preliminary data.</text>
</comment>
<evidence type="ECO:0000313" key="11">
    <source>
        <dbReference type="EMBL" id="KKQ93935.1"/>
    </source>
</evidence>
<evidence type="ECO:0000259" key="10">
    <source>
        <dbReference type="PROSITE" id="PS51352"/>
    </source>
</evidence>
<evidence type="ECO:0000256" key="5">
    <source>
        <dbReference type="ARBA" id="ARBA00023284"/>
    </source>
</evidence>
<dbReference type="GO" id="GO:0005829">
    <property type="term" value="C:cytosol"/>
    <property type="evidence" value="ECO:0007669"/>
    <property type="project" value="TreeGrafter"/>
</dbReference>
<dbReference type="InterPro" id="IPR036249">
    <property type="entry name" value="Thioredoxin-like_sf"/>
</dbReference>
<dbReference type="SUPFAM" id="SSF52833">
    <property type="entry name" value="Thioredoxin-like"/>
    <property type="match status" value="1"/>
</dbReference>
<dbReference type="InterPro" id="IPR017937">
    <property type="entry name" value="Thioredoxin_CS"/>
</dbReference>
<dbReference type="Pfam" id="PF00085">
    <property type="entry name" value="Thioredoxin"/>
    <property type="match status" value="1"/>
</dbReference>
<dbReference type="PIRSF" id="PIRSF000077">
    <property type="entry name" value="Thioredoxin"/>
    <property type="match status" value="1"/>
</dbReference>
<organism evidence="11 12">
    <name type="scientific">candidate division CPR2 bacterium GW2011_GWC2_39_10</name>
    <dbReference type="NCBI Taxonomy" id="1618345"/>
    <lineage>
        <taxon>Bacteria</taxon>
        <taxon>Bacteria division CPR2</taxon>
    </lineage>
</organism>
<feature type="active site" description="Nucleophile" evidence="8">
    <location>
        <position position="35"/>
    </location>
</feature>
<protein>
    <recommendedName>
        <fullName evidence="6 7">Thioredoxin</fullName>
    </recommendedName>
</protein>